<proteinExistence type="evidence at transcript level"/>
<dbReference type="AlphaFoldDB" id="C4J2E7"/>
<sequence length="137" mass="15270">MASSAAASNAKWFQSPVFWHSELQPPSGTIQHSAPHGALHCKPNLMHHYTAQDRIHGDTSSLQSRSRSRNTTQQRQFRRTPKGPGRVPPPYMAYLWVQVLAVFSYLFRSVLYMCAISGTRGSSGFGSVSREQMDSST</sequence>
<organism evidence="3">
    <name type="scientific">Zea mays</name>
    <name type="common">Maize</name>
    <dbReference type="NCBI Taxonomy" id="4577"/>
    <lineage>
        <taxon>Eukaryota</taxon>
        <taxon>Viridiplantae</taxon>
        <taxon>Streptophyta</taxon>
        <taxon>Embryophyta</taxon>
        <taxon>Tracheophyta</taxon>
        <taxon>Spermatophyta</taxon>
        <taxon>Magnoliopsida</taxon>
        <taxon>Liliopsida</taxon>
        <taxon>Poales</taxon>
        <taxon>Poaceae</taxon>
        <taxon>PACMAD clade</taxon>
        <taxon>Panicoideae</taxon>
        <taxon>Andropogonodae</taxon>
        <taxon>Andropogoneae</taxon>
        <taxon>Tripsacinae</taxon>
        <taxon>Zea</taxon>
    </lineage>
</organism>
<keyword evidence="2" id="KW-0472">Membrane</keyword>
<feature type="transmembrane region" description="Helical" evidence="2">
    <location>
        <begin position="91"/>
        <end position="111"/>
    </location>
</feature>
<feature type="region of interest" description="Disordered" evidence="1">
    <location>
        <begin position="52"/>
        <end position="89"/>
    </location>
</feature>
<keyword evidence="2" id="KW-0812">Transmembrane</keyword>
<accession>C4J2E7</accession>
<reference evidence="3" key="2">
    <citation type="submission" date="2012-06" db="EMBL/GenBank/DDBJ databases">
        <authorList>
            <person name="Yu Y."/>
            <person name="Currie J."/>
            <person name="Lomeli R."/>
            <person name="Angelova A."/>
            <person name="Collura K."/>
            <person name="Wissotski M."/>
            <person name="Campos D."/>
            <person name="Kudrna D."/>
            <person name="Golser W."/>
            <person name="Ashely E."/>
            <person name="Descour A."/>
            <person name="Fernandes J."/>
            <person name="Soderlund C."/>
            <person name="Walbot V."/>
        </authorList>
    </citation>
    <scope>NUCLEOTIDE SEQUENCE</scope>
    <source>
        <strain evidence="3">B73</strain>
    </source>
</reference>
<dbReference type="EMBL" id="BT084994">
    <property type="protein sequence ID" value="ACR35347.1"/>
    <property type="molecule type" value="mRNA"/>
</dbReference>
<name>C4J2E7_MAIZE</name>
<evidence type="ECO:0000313" key="3">
    <source>
        <dbReference type="EMBL" id="ACR35347.1"/>
    </source>
</evidence>
<keyword evidence="2" id="KW-1133">Transmembrane helix</keyword>
<protein>
    <submittedName>
        <fullName evidence="3">Uncharacterized protein</fullName>
    </submittedName>
</protein>
<reference evidence="3" key="1">
    <citation type="journal article" date="2009" name="PLoS Genet.">
        <title>Sequencing, mapping, and analysis of 27,455 maize full-length cDNAs.</title>
        <authorList>
            <person name="Soderlund C."/>
            <person name="Descour A."/>
            <person name="Kudrna D."/>
            <person name="Bomhoff M."/>
            <person name="Boyd L."/>
            <person name="Currie J."/>
            <person name="Angelova A."/>
            <person name="Collura K."/>
            <person name="Wissotski M."/>
            <person name="Ashley E."/>
            <person name="Morrow D."/>
            <person name="Fernandes J."/>
            <person name="Walbot V."/>
            <person name="Yu Y."/>
        </authorList>
    </citation>
    <scope>NUCLEOTIDE SEQUENCE</scope>
    <source>
        <strain evidence="3">B73</strain>
    </source>
</reference>
<evidence type="ECO:0000256" key="1">
    <source>
        <dbReference type="SAM" id="MobiDB-lite"/>
    </source>
</evidence>
<feature type="compositionally biased region" description="Low complexity" evidence="1">
    <location>
        <begin position="59"/>
        <end position="75"/>
    </location>
</feature>
<evidence type="ECO:0000256" key="2">
    <source>
        <dbReference type="SAM" id="Phobius"/>
    </source>
</evidence>